<proteinExistence type="predicted"/>
<dbReference type="PANTHER" id="PTHR11138">
    <property type="entry name" value="METHIONYL-TRNA FORMYLTRANSFERASE"/>
    <property type="match status" value="1"/>
</dbReference>
<dbReference type="EC" id="2.1.2.9" evidence="1"/>
<reference evidence="3" key="1">
    <citation type="submission" date="2016-03" db="EMBL/GenBank/DDBJ databases">
        <title>Updated assembly of Pseudogymnoascus destructans, the fungus causing white-nose syndrome of bats.</title>
        <authorList>
            <person name="Palmer J.M."/>
            <person name="Drees K.P."/>
            <person name="Foster J.T."/>
            <person name="Lindner D.L."/>
        </authorList>
    </citation>
    <scope>NUCLEOTIDE SEQUENCE [LARGE SCALE GENOMIC DNA]</scope>
    <source>
        <strain evidence="3">20631-21</strain>
    </source>
</reference>
<dbReference type="EMBL" id="KV441393">
    <property type="protein sequence ID" value="OAF59775.1"/>
    <property type="molecule type" value="Genomic_DNA"/>
</dbReference>
<dbReference type="SUPFAM" id="SSF53328">
    <property type="entry name" value="Formyltransferase"/>
    <property type="match status" value="1"/>
</dbReference>
<dbReference type="PANTHER" id="PTHR11138:SF5">
    <property type="entry name" value="METHIONYL-TRNA FORMYLTRANSFERASE, MITOCHONDRIAL"/>
    <property type="match status" value="1"/>
</dbReference>
<feature type="domain" description="Formyl transferase N-terminal" evidence="2">
    <location>
        <begin position="79"/>
        <end position="243"/>
    </location>
</feature>
<evidence type="ECO:0000259" key="2">
    <source>
        <dbReference type="Pfam" id="PF00551"/>
    </source>
</evidence>
<dbReference type="CDD" id="cd08646">
    <property type="entry name" value="FMT_core_Met-tRNA-FMT_N"/>
    <property type="match status" value="1"/>
</dbReference>
<dbReference type="Proteomes" id="UP000077154">
    <property type="component" value="Unassembled WGS sequence"/>
</dbReference>
<dbReference type="Gene3D" id="3.40.50.12230">
    <property type="match status" value="1"/>
</dbReference>
<evidence type="ECO:0000256" key="1">
    <source>
        <dbReference type="ARBA" id="ARBA00012261"/>
    </source>
</evidence>
<dbReference type="InterPro" id="IPR041711">
    <property type="entry name" value="Met-tRNA-FMT_N"/>
</dbReference>
<keyword evidence="3" id="KW-0808">Transferase</keyword>
<dbReference type="GO" id="GO:0004479">
    <property type="term" value="F:methionyl-tRNA formyltransferase activity"/>
    <property type="evidence" value="ECO:0007669"/>
    <property type="project" value="UniProtKB-EC"/>
</dbReference>
<gene>
    <name evidence="3" type="primary">FMT1</name>
    <name evidence="3" type="ORF">VC83_04007</name>
</gene>
<name>A0A177ACE2_9PEZI</name>
<sequence>MQESSNRILPIQRKKATAISVLAVPHVHAMVSPRRPLFKVPTQTLGCLFRGCTHVPRSTSYFYSSNRRLYSSPAVKPLRILFCGSDDVSAASLQALYDEQKRDPSSIASIDILCRPGKPYGRGLKKIREVPLKATAQSLGLRTHMRDTFTGWDLPQVDGESINLIIAVSFGLFIPPRVLNSTEYDGLNLHLSLLPDLRGPSPVHYAVLNGYKQTGVTLQTLSPIDFDHGKILLQAPVSILDPEKITRGALQDILIPISAELLVRGLREKVYLPQTMPVEPILPENKILALAPKIKPENRRLLSKMMAEDMARMDRAFGRVWVGIKLSDGSRKRVILEGLETTPMPAEMSDFYATHEDNMGIFKPLTIVEDDGETREGTIVPMMKAPDGHSIIIPAKGGRALLIRNATIDGSKKNKAAVALYGKSLERGSDGSWFDGTGELIYWDAFSGIWDIVNH</sequence>
<dbReference type="eggNOG" id="KOG3082">
    <property type="taxonomic scope" value="Eukaryota"/>
</dbReference>
<accession>A0A177ACE2</accession>
<dbReference type="Pfam" id="PF00551">
    <property type="entry name" value="Formyl_trans_N"/>
    <property type="match status" value="1"/>
</dbReference>
<dbReference type="VEuPathDB" id="FungiDB:GMDG_03617"/>
<dbReference type="GO" id="GO:0005739">
    <property type="term" value="C:mitochondrion"/>
    <property type="evidence" value="ECO:0007669"/>
    <property type="project" value="TreeGrafter"/>
</dbReference>
<dbReference type="RefSeq" id="XP_024325058.1">
    <property type="nucleotide sequence ID" value="XM_024467644.1"/>
</dbReference>
<dbReference type="GeneID" id="36287080"/>
<protein>
    <recommendedName>
        <fullName evidence="1">methionyl-tRNA formyltransferase</fullName>
        <ecNumber evidence="1">2.1.2.9</ecNumber>
    </recommendedName>
</protein>
<organism evidence="3">
    <name type="scientific">Pseudogymnoascus destructans</name>
    <dbReference type="NCBI Taxonomy" id="655981"/>
    <lineage>
        <taxon>Eukaryota</taxon>
        <taxon>Fungi</taxon>
        <taxon>Dikarya</taxon>
        <taxon>Ascomycota</taxon>
        <taxon>Pezizomycotina</taxon>
        <taxon>Leotiomycetes</taxon>
        <taxon>Thelebolales</taxon>
        <taxon>Thelebolaceae</taxon>
        <taxon>Pseudogymnoascus</taxon>
    </lineage>
</organism>
<evidence type="ECO:0000313" key="3">
    <source>
        <dbReference type="EMBL" id="OAF59775.1"/>
    </source>
</evidence>
<dbReference type="InterPro" id="IPR036477">
    <property type="entry name" value="Formyl_transf_N_sf"/>
</dbReference>
<dbReference type="InterPro" id="IPR002376">
    <property type="entry name" value="Formyl_transf_N"/>
</dbReference>
<dbReference type="OrthoDB" id="10268103at2759"/>
<dbReference type="AlphaFoldDB" id="A0A177ACE2"/>